<sequence>METPMELNVKLEATRIERMEIEGNTKGNVMDRRSISGHCTLVGSNLVSQRSKNQMVLAKSSTEAEFQAAAHGICELVWLKKLLKDMKIPTPLPMMLYCDNKTAINIAHNPVQHDRTKHVEVDLKNGLIYMPYIPTEEQLADVLTKGLMKGQFDNLTCKLGTQDIFKSA</sequence>
<dbReference type="Proteomes" id="UP000288805">
    <property type="component" value="Unassembled WGS sequence"/>
</dbReference>
<organism evidence="1 2">
    <name type="scientific">Vitis vinifera</name>
    <name type="common">Grape</name>
    <dbReference type="NCBI Taxonomy" id="29760"/>
    <lineage>
        <taxon>Eukaryota</taxon>
        <taxon>Viridiplantae</taxon>
        <taxon>Streptophyta</taxon>
        <taxon>Embryophyta</taxon>
        <taxon>Tracheophyta</taxon>
        <taxon>Spermatophyta</taxon>
        <taxon>Magnoliopsida</taxon>
        <taxon>eudicotyledons</taxon>
        <taxon>Gunneridae</taxon>
        <taxon>Pentapetalae</taxon>
        <taxon>rosids</taxon>
        <taxon>Vitales</taxon>
        <taxon>Vitaceae</taxon>
        <taxon>Viteae</taxon>
        <taxon>Vitis</taxon>
    </lineage>
</organism>
<evidence type="ECO:0000313" key="1">
    <source>
        <dbReference type="EMBL" id="RVW50769.1"/>
    </source>
</evidence>
<dbReference type="PANTHER" id="PTHR11439">
    <property type="entry name" value="GAG-POL-RELATED RETROTRANSPOSON"/>
    <property type="match status" value="1"/>
</dbReference>
<accession>A0A438ESP1</accession>
<name>A0A438ESP1_VITVI</name>
<proteinExistence type="predicted"/>
<dbReference type="CDD" id="cd09272">
    <property type="entry name" value="RNase_HI_RT_Ty1"/>
    <property type="match status" value="1"/>
</dbReference>
<comment type="caution">
    <text evidence="1">The sequence shown here is derived from an EMBL/GenBank/DDBJ whole genome shotgun (WGS) entry which is preliminary data.</text>
</comment>
<dbReference type="AlphaFoldDB" id="A0A438ESP1"/>
<reference evidence="1 2" key="1">
    <citation type="journal article" date="2018" name="PLoS Genet.">
        <title>Population sequencing reveals clonal diversity and ancestral inbreeding in the grapevine cultivar Chardonnay.</title>
        <authorList>
            <person name="Roach M.J."/>
            <person name="Johnson D.L."/>
            <person name="Bohlmann J."/>
            <person name="van Vuuren H.J."/>
            <person name="Jones S.J."/>
            <person name="Pretorius I.S."/>
            <person name="Schmidt S.A."/>
            <person name="Borneman A.R."/>
        </authorList>
    </citation>
    <scope>NUCLEOTIDE SEQUENCE [LARGE SCALE GENOMIC DNA]</scope>
    <source>
        <strain evidence="2">cv. Chardonnay</strain>
        <tissue evidence="1">Leaf</tissue>
    </source>
</reference>
<protein>
    <submittedName>
        <fullName evidence="1">Copia protein</fullName>
    </submittedName>
</protein>
<dbReference type="EMBL" id="QGNW01001192">
    <property type="protein sequence ID" value="RVW50769.1"/>
    <property type="molecule type" value="Genomic_DNA"/>
</dbReference>
<dbReference type="PANTHER" id="PTHR11439:SF440">
    <property type="entry name" value="INTEGRASE CATALYTIC DOMAIN-CONTAINING PROTEIN"/>
    <property type="match status" value="1"/>
</dbReference>
<evidence type="ECO:0000313" key="2">
    <source>
        <dbReference type="Proteomes" id="UP000288805"/>
    </source>
</evidence>
<gene>
    <name evidence="1" type="primary">GIP_171</name>
    <name evidence="1" type="ORF">CK203_076802</name>
</gene>